<dbReference type="GO" id="GO:0006310">
    <property type="term" value="P:DNA recombination"/>
    <property type="evidence" value="ECO:0007669"/>
    <property type="project" value="UniProtKB-UniRule"/>
</dbReference>
<evidence type="ECO:0000256" key="5">
    <source>
        <dbReference type="ARBA" id="ARBA00023204"/>
    </source>
</evidence>
<dbReference type="NCBIfam" id="TIGR00613">
    <property type="entry name" value="reco"/>
    <property type="match status" value="1"/>
</dbReference>
<protein>
    <recommendedName>
        <fullName evidence="2 7">DNA repair protein RecO</fullName>
    </recommendedName>
    <alternativeName>
        <fullName evidence="6 7">Recombination protein O</fullName>
    </alternativeName>
</protein>
<dbReference type="Gene3D" id="1.20.1440.120">
    <property type="entry name" value="Recombination protein O, C-terminal domain"/>
    <property type="match status" value="1"/>
</dbReference>
<dbReference type="EMBL" id="MHCC01000013">
    <property type="protein sequence ID" value="OGY13581.1"/>
    <property type="molecule type" value="Genomic_DNA"/>
</dbReference>
<dbReference type="InterPro" id="IPR042242">
    <property type="entry name" value="RecO_C"/>
</dbReference>
<name>A0A1G1VE05_9BACT</name>
<evidence type="ECO:0000313" key="10">
    <source>
        <dbReference type="Proteomes" id="UP000178659"/>
    </source>
</evidence>
<dbReference type="InterPro" id="IPR037278">
    <property type="entry name" value="ARFGAP/RecO"/>
</dbReference>
<dbReference type="InterPro" id="IPR012340">
    <property type="entry name" value="NA-bd_OB-fold"/>
</dbReference>
<evidence type="ECO:0000313" key="9">
    <source>
        <dbReference type="EMBL" id="OGY13581.1"/>
    </source>
</evidence>
<proteinExistence type="inferred from homology"/>
<dbReference type="PANTHER" id="PTHR33991:SF1">
    <property type="entry name" value="DNA REPAIR PROTEIN RECO"/>
    <property type="match status" value="1"/>
</dbReference>
<dbReference type="GO" id="GO:0006302">
    <property type="term" value="P:double-strand break repair"/>
    <property type="evidence" value="ECO:0007669"/>
    <property type="project" value="TreeGrafter"/>
</dbReference>
<evidence type="ECO:0000256" key="4">
    <source>
        <dbReference type="ARBA" id="ARBA00023172"/>
    </source>
</evidence>
<dbReference type="SUPFAM" id="SSF57863">
    <property type="entry name" value="ArfGap/RecO-like zinc finger"/>
    <property type="match status" value="1"/>
</dbReference>
<dbReference type="PANTHER" id="PTHR33991">
    <property type="entry name" value="DNA REPAIR PROTEIN RECO"/>
    <property type="match status" value="1"/>
</dbReference>
<evidence type="ECO:0000256" key="1">
    <source>
        <dbReference type="ARBA" id="ARBA00007452"/>
    </source>
</evidence>
<evidence type="ECO:0000259" key="8">
    <source>
        <dbReference type="Pfam" id="PF11967"/>
    </source>
</evidence>
<dbReference type="HAMAP" id="MF_00201">
    <property type="entry name" value="RecO"/>
    <property type="match status" value="1"/>
</dbReference>
<dbReference type="GO" id="GO:0043590">
    <property type="term" value="C:bacterial nucleoid"/>
    <property type="evidence" value="ECO:0007669"/>
    <property type="project" value="TreeGrafter"/>
</dbReference>
<dbReference type="Gene3D" id="2.40.50.140">
    <property type="entry name" value="Nucleic acid-binding proteins"/>
    <property type="match status" value="1"/>
</dbReference>
<organism evidence="9 10">
    <name type="scientific">Candidatus Blackburnbacteria bacterium RIFCSPLOWO2_01_FULL_40_20</name>
    <dbReference type="NCBI Taxonomy" id="1797519"/>
    <lineage>
        <taxon>Bacteria</taxon>
        <taxon>Candidatus Blackburniibacteriota</taxon>
    </lineage>
</organism>
<evidence type="ECO:0000256" key="7">
    <source>
        <dbReference type="HAMAP-Rule" id="MF_00201"/>
    </source>
</evidence>
<dbReference type="InterPro" id="IPR022572">
    <property type="entry name" value="DNA_rep/recomb_RecO_N"/>
</dbReference>
<dbReference type="Pfam" id="PF11967">
    <property type="entry name" value="RecO_N"/>
    <property type="match status" value="1"/>
</dbReference>
<comment type="caution">
    <text evidence="9">The sequence shown here is derived from an EMBL/GenBank/DDBJ whole genome shotgun (WGS) entry which is preliminary data.</text>
</comment>
<evidence type="ECO:0000256" key="3">
    <source>
        <dbReference type="ARBA" id="ARBA00022763"/>
    </source>
</evidence>
<evidence type="ECO:0000256" key="2">
    <source>
        <dbReference type="ARBA" id="ARBA00021310"/>
    </source>
</evidence>
<comment type="similarity">
    <text evidence="1 7">Belongs to the RecO family.</text>
</comment>
<dbReference type="SUPFAM" id="SSF50249">
    <property type="entry name" value="Nucleic acid-binding proteins"/>
    <property type="match status" value="1"/>
</dbReference>
<gene>
    <name evidence="7" type="primary">recO</name>
    <name evidence="9" type="ORF">A3A77_04300</name>
</gene>
<keyword evidence="5 7" id="KW-0234">DNA repair</keyword>
<feature type="domain" description="DNA replication/recombination mediator RecO N-terminal" evidence="8">
    <location>
        <begin position="5"/>
        <end position="81"/>
    </location>
</feature>
<dbReference type="Proteomes" id="UP000178659">
    <property type="component" value="Unassembled WGS sequence"/>
</dbReference>
<comment type="function">
    <text evidence="7">Involved in DNA repair and RecF pathway recombination.</text>
</comment>
<keyword evidence="4 7" id="KW-0233">DNA recombination</keyword>
<accession>A0A1G1VE05</accession>
<keyword evidence="3 7" id="KW-0227">DNA damage</keyword>
<evidence type="ECO:0000256" key="6">
    <source>
        <dbReference type="ARBA" id="ARBA00033409"/>
    </source>
</evidence>
<dbReference type="AlphaFoldDB" id="A0A1G1VE05"/>
<dbReference type="InterPro" id="IPR003717">
    <property type="entry name" value="RecO"/>
</dbReference>
<dbReference type="Pfam" id="PF02565">
    <property type="entry name" value="RecO_C"/>
    <property type="match status" value="1"/>
</dbReference>
<reference evidence="9 10" key="1">
    <citation type="journal article" date="2016" name="Nat. Commun.">
        <title>Thousands of microbial genomes shed light on interconnected biogeochemical processes in an aquifer system.</title>
        <authorList>
            <person name="Anantharaman K."/>
            <person name="Brown C.T."/>
            <person name="Hug L.A."/>
            <person name="Sharon I."/>
            <person name="Castelle C.J."/>
            <person name="Probst A.J."/>
            <person name="Thomas B.C."/>
            <person name="Singh A."/>
            <person name="Wilkins M.J."/>
            <person name="Karaoz U."/>
            <person name="Brodie E.L."/>
            <person name="Williams K.H."/>
            <person name="Hubbard S.S."/>
            <person name="Banfield J.F."/>
        </authorList>
    </citation>
    <scope>NUCLEOTIDE SEQUENCE [LARGE SCALE GENOMIC DNA]</scope>
</reference>
<sequence length="184" mass="21384">MRDRTYSSEGVILSRKNYGEADRILVVFSKHYGKIRLIAKGVRKTTSRKRGALELFNYIKFFAVNGKNMDLITEVEVKNGFSWRKDLTKVAVAYHLAEVVGRLTPEHQEHREVFDLLIESYGHLTSVGYWQLFGFIQAFKVRTLEELGFLEREKPIPKNLDLYIEDLINGKLRTKKFLQLLSNG</sequence>